<feature type="transmembrane region" description="Helical" evidence="1">
    <location>
        <begin position="12"/>
        <end position="32"/>
    </location>
</feature>
<dbReference type="EMBL" id="MLJJ01000048">
    <property type="protein sequence ID" value="ORM91377.1"/>
    <property type="molecule type" value="Genomic_DNA"/>
</dbReference>
<dbReference type="Proteomes" id="UP000193785">
    <property type="component" value="Unassembled WGS sequence"/>
</dbReference>
<keyword evidence="1" id="KW-0812">Transmembrane</keyword>
<comment type="caution">
    <text evidence="2">The sequence shown here is derived from an EMBL/GenBank/DDBJ whole genome shotgun (WGS) entry which is preliminary data.</text>
</comment>
<sequence>MDAALVRWQHSILWLLLKFSISIIYGVGNFMARTKAKLTRTELDAQIDRLECYLHETGVIFRSLTDKKVAEASELLHFRRLSEARREYDQLRIELELACAEKTRRFGKKTARSFWRTQLVWPVLKSICLTAVYRMKLLSAECKKTSGKPFR</sequence>
<evidence type="ECO:0008006" key="4">
    <source>
        <dbReference type="Google" id="ProtNLM"/>
    </source>
</evidence>
<reference evidence="2 3" key="1">
    <citation type="journal article" date="2017" name="Antonie Van Leeuwenhoek">
        <title>Phylogenomic resolution of the bacterial genus Pantoea and its relationship with Erwinia and Tatumella.</title>
        <authorList>
            <person name="Palmer M."/>
            <person name="Steenkamp E.T."/>
            <person name="Coetzee M.P."/>
            <person name="Chan W.Y."/>
            <person name="van Zyl E."/>
            <person name="De Maayer P."/>
            <person name="Coutinho T.A."/>
            <person name="Blom J."/>
            <person name="Smits T.H."/>
            <person name="Duffy B."/>
            <person name="Venter S.N."/>
        </authorList>
    </citation>
    <scope>NUCLEOTIDE SEQUENCE [LARGE SCALE GENOMIC DNA]</scope>
    <source>
        <strain evidence="2 3">LMG 5345</strain>
    </source>
</reference>
<evidence type="ECO:0000313" key="3">
    <source>
        <dbReference type="Proteomes" id="UP000193785"/>
    </source>
</evidence>
<keyword evidence="3" id="KW-1185">Reference proteome</keyword>
<keyword evidence="1" id="KW-1133">Transmembrane helix</keyword>
<name>A0ABX3UMP5_9GAMM</name>
<evidence type="ECO:0000256" key="1">
    <source>
        <dbReference type="SAM" id="Phobius"/>
    </source>
</evidence>
<evidence type="ECO:0000313" key="2">
    <source>
        <dbReference type="EMBL" id="ORM91377.1"/>
    </source>
</evidence>
<protein>
    <recommendedName>
        <fullName evidence="4">Transposase</fullName>
    </recommendedName>
</protein>
<keyword evidence="1" id="KW-0472">Membrane</keyword>
<gene>
    <name evidence="2" type="ORF">HA46_18395</name>
</gene>
<accession>A0ABX3UMP5</accession>
<organism evidence="2 3">
    <name type="scientific">Pantoea septica</name>
    <dbReference type="NCBI Taxonomy" id="472695"/>
    <lineage>
        <taxon>Bacteria</taxon>
        <taxon>Pseudomonadati</taxon>
        <taxon>Pseudomonadota</taxon>
        <taxon>Gammaproteobacteria</taxon>
        <taxon>Enterobacterales</taxon>
        <taxon>Erwiniaceae</taxon>
        <taxon>Pantoea</taxon>
    </lineage>
</organism>
<proteinExistence type="predicted"/>